<name>A0A6I2UMR4_9FIRM</name>
<evidence type="ECO:0000313" key="4">
    <source>
        <dbReference type="Proteomes" id="UP000433181"/>
    </source>
</evidence>
<keyword evidence="4" id="KW-1185">Reference proteome</keyword>
<dbReference type="Gene3D" id="3.90.70.10">
    <property type="entry name" value="Cysteine proteinases"/>
    <property type="match status" value="1"/>
</dbReference>
<organism evidence="3 4">
    <name type="scientific">Anaerovibrio slackiae</name>
    <dbReference type="NCBI Taxonomy" id="2652309"/>
    <lineage>
        <taxon>Bacteria</taxon>
        <taxon>Bacillati</taxon>
        <taxon>Bacillota</taxon>
        <taxon>Negativicutes</taxon>
        <taxon>Selenomonadales</taxon>
        <taxon>Selenomonadaceae</taxon>
        <taxon>Anaerovibrio</taxon>
    </lineage>
</organism>
<dbReference type="GeneID" id="96780024"/>
<accession>A0A6I2UMR4</accession>
<proteinExistence type="predicted"/>
<evidence type="ECO:0000259" key="2">
    <source>
        <dbReference type="Pfam" id="PF13529"/>
    </source>
</evidence>
<evidence type="ECO:0000313" key="3">
    <source>
        <dbReference type="EMBL" id="MSU10056.1"/>
    </source>
</evidence>
<protein>
    <recommendedName>
        <fullName evidence="2">Peptidase C39-like domain-containing protein</fullName>
    </recommendedName>
</protein>
<dbReference type="InterPro" id="IPR039564">
    <property type="entry name" value="Peptidase_C39-like"/>
</dbReference>
<sequence>MKKCLLFLLMLIVLGTGAVFAQSNDGQMPQVIPYPEGLDTKSEGASAAPPEINHQPSRYFTALDYYNMQSNDNLIILSHYPTYQQATEYTCGPAAGLTVLYYFGVKQYDEMGLAKEMKTQGYPIGTNPKDMAEFFRRIGWHVETSLEGKGFDSYEAFAGFVQKELKAGHPIMVENVEWGGHWRVIIGYDNMGTETTLDDVLIFMDSYDTSDHLQDGYTAGNGWRFFAMWFDHSMLPEEQKNQPFILAYPVR</sequence>
<keyword evidence="1" id="KW-0732">Signal</keyword>
<feature type="chain" id="PRO_5026123736" description="Peptidase C39-like domain-containing protein" evidence="1">
    <location>
        <begin position="22"/>
        <end position="251"/>
    </location>
</feature>
<dbReference type="Proteomes" id="UP000433181">
    <property type="component" value="Unassembled WGS sequence"/>
</dbReference>
<comment type="caution">
    <text evidence="3">The sequence shown here is derived from an EMBL/GenBank/DDBJ whole genome shotgun (WGS) entry which is preliminary data.</text>
</comment>
<dbReference type="Pfam" id="PF13529">
    <property type="entry name" value="Peptidase_C39_2"/>
    <property type="match status" value="1"/>
</dbReference>
<evidence type="ECO:0000256" key="1">
    <source>
        <dbReference type="SAM" id="SignalP"/>
    </source>
</evidence>
<dbReference type="EMBL" id="VUNR01000050">
    <property type="protein sequence ID" value="MSU10056.1"/>
    <property type="molecule type" value="Genomic_DNA"/>
</dbReference>
<feature type="signal peptide" evidence="1">
    <location>
        <begin position="1"/>
        <end position="21"/>
    </location>
</feature>
<reference evidence="3 4" key="1">
    <citation type="submission" date="2019-08" db="EMBL/GenBank/DDBJ databases">
        <title>In-depth cultivation of the pig gut microbiome towards novel bacterial diversity and tailored functional studies.</title>
        <authorList>
            <person name="Wylensek D."/>
            <person name="Hitch T.C.A."/>
            <person name="Clavel T."/>
        </authorList>
    </citation>
    <scope>NUCLEOTIDE SEQUENCE [LARGE SCALE GENOMIC DNA]</scope>
    <source>
        <strain evidence="3 4">WCA-693-APC-5D-A</strain>
    </source>
</reference>
<gene>
    <name evidence="3" type="ORF">FYJ84_13910</name>
</gene>
<dbReference type="AlphaFoldDB" id="A0A6I2UMR4"/>
<feature type="domain" description="Peptidase C39-like" evidence="2">
    <location>
        <begin position="80"/>
        <end position="206"/>
    </location>
</feature>
<dbReference type="RefSeq" id="WP_154408220.1">
    <property type="nucleotide sequence ID" value="NZ_VUNR01000050.1"/>
</dbReference>